<dbReference type="InterPro" id="IPR006153">
    <property type="entry name" value="Cation/H_exchanger_TM"/>
</dbReference>
<feature type="transmembrane region" description="Helical" evidence="11">
    <location>
        <begin position="270"/>
        <end position="288"/>
    </location>
</feature>
<evidence type="ECO:0000256" key="5">
    <source>
        <dbReference type="ARBA" id="ARBA00022989"/>
    </source>
</evidence>
<dbReference type="Pfam" id="PF00999">
    <property type="entry name" value="Na_H_Exchanger"/>
    <property type="match status" value="1"/>
</dbReference>
<gene>
    <name evidence="14" type="ORF">ABMA27_008994</name>
</gene>
<feature type="transmembrane region" description="Helical" evidence="11">
    <location>
        <begin position="324"/>
        <end position="349"/>
    </location>
</feature>
<feature type="transmembrane region" description="Helical" evidence="11">
    <location>
        <begin position="361"/>
        <end position="386"/>
    </location>
</feature>
<keyword evidence="7" id="KW-0406">Ion transport</keyword>
<dbReference type="SUPFAM" id="SSF81324">
    <property type="entry name" value="Voltage-gated potassium channels"/>
    <property type="match status" value="1"/>
</dbReference>
<feature type="compositionally biased region" description="Basic residues" evidence="10">
    <location>
        <begin position="1208"/>
        <end position="1220"/>
    </location>
</feature>
<feature type="transmembrane region" description="Helical" evidence="11">
    <location>
        <begin position="692"/>
        <end position="713"/>
    </location>
</feature>
<evidence type="ECO:0000313" key="15">
    <source>
        <dbReference type="Proteomes" id="UP001549920"/>
    </source>
</evidence>
<dbReference type="InterPro" id="IPR018422">
    <property type="entry name" value="Cation/H_exchanger_CPA1"/>
</dbReference>
<keyword evidence="6" id="KW-0915">Sodium</keyword>
<organism evidence="14 15">
    <name type="scientific">Loxostege sticticalis</name>
    <name type="common">Beet webworm moth</name>
    <dbReference type="NCBI Taxonomy" id="481309"/>
    <lineage>
        <taxon>Eukaryota</taxon>
        <taxon>Metazoa</taxon>
        <taxon>Ecdysozoa</taxon>
        <taxon>Arthropoda</taxon>
        <taxon>Hexapoda</taxon>
        <taxon>Insecta</taxon>
        <taxon>Pterygota</taxon>
        <taxon>Neoptera</taxon>
        <taxon>Endopterygota</taxon>
        <taxon>Lepidoptera</taxon>
        <taxon>Glossata</taxon>
        <taxon>Ditrysia</taxon>
        <taxon>Pyraloidea</taxon>
        <taxon>Crambidae</taxon>
        <taxon>Pyraustinae</taxon>
        <taxon>Loxostege</taxon>
    </lineage>
</organism>
<dbReference type="SUPFAM" id="SSF51206">
    <property type="entry name" value="cAMP-binding domain-like"/>
    <property type="match status" value="1"/>
</dbReference>
<accession>A0ABR3H9I8</accession>
<evidence type="ECO:0000256" key="8">
    <source>
        <dbReference type="ARBA" id="ARBA00023136"/>
    </source>
</evidence>
<evidence type="ECO:0000256" key="7">
    <source>
        <dbReference type="ARBA" id="ARBA00023065"/>
    </source>
</evidence>
<protein>
    <recommendedName>
        <fullName evidence="13">Cyclic nucleotide-binding domain-containing protein</fullName>
    </recommendedName>
</protein>
<evidence type="ECO:0000313" key="14">
    <source>
        <dbReference type="EMBL" id="KAL0861458.1"/>
    </source>
</evidence>
<evidence type="ECO:0000256" key="11">
    <source>
        <dbReference type="SAM" id="Phobius"/>
    </source>
</evidence>
<dbReference type="CDD" id="cd00038">
    <property type="entry name" value="CAP_ED"/>
    <property type="match status" value="1"/>
</dbReference>
<feature type="signal peptide" evidence="12">
    <location>
        <begin position="1"/>
        <end position="19"/>
    </location>
</feature>
<evidence type="ECO:0000256" key="10">
    <source>
        <dbReference type="SAM" id="MobiDB-lite"/>
    </source>
</evidence>
<dbReference type="InterPro" id="IPR014710">
    <property type="entry name" value="RmlC-like_jellyroll"/>
</dbReference>
<feature type="transmembrane region" description="Helical" evidence="11">
    <location>
        <begin position="144"/>
        <end position="167"/>
    </location>
</feature>
<evidence type="ECO:0000256" key="2">
    <source>
        <dbReference type="ARBA" id="ARBA00022448"/>
    </source>
</evidence>
<keyword evidence="4 11" id="KW-0812">Transmembrane</keyword>
<feature type="transmembrane region" description="Helical" evidence="11">
    <location>
        <begin position="725"/>
        <end position="746"/>
    </location>
</feature>
<dbReference type="EMBL" id="JBEUOH010000023">
    <property type="protein sequence ID" value="KAL0861458.1"/>
    <property type="molecule type" value="Genomic_DNA"/>
</dbReference>
<feature type="domain" description="Cyclic nucleotide-binding" evidence="13">
    <location>
        <begin position="943"/>
        <end position="1034"/>
    </location>
</feature>
<dbReference type="Gene3D" id="2.60.120.10">
    <property type="entry name" value="Jelly Rolls"/>
    <property type="match status" value="1"/>
</dbReference>
<dbReference type="InterPro" id="IPR005821">
    <property type="entry name" value="Ion_trans_dom"/>
</dbReference>
<feature type="transmembrane region" description="Helical" evidence="11">
    <location>
        <begin position="237"/>
        <end position="258"/>
    </location>
</feature>
<keyword evidence="2" id="KW-0813">Transport</keyword>
<dbReference type="InterPro" id="IPR018490">
    <property type="entry name" value="cNMP-bd_dom_sf"/>
</dbReference>
<evidence type="ECO:0000256" key="9">
    <source>
        <dbReference type="ARBA" id="ARBA00023201"/>
    </source>
</evidence>
<sequence length="1286" mass="145232">MLPLKLLKILLILVTVAHCQENTTTTESNDETFAENITFIDPSRPNLSYPTSLSFLFIFTTILIGVVIRAIMLSTSMCLPYRVVMFCLGGLAGFCANRFPGFRPFVNVCYVDVDVLLITFLPILVFNTSYNVDSHSFWRCFPQILLVGVPGALLTALMAAFMAYYLIESSWNLPTAVLFGVVCSPIYPMEVVKQLKEMTKGKYISVLLLGEGLIGDATVMIEFTAVFGYLAMAVTDASQIALLLLRYAGGGLLLGILMGKISGTLLSLTYYDLLCAVTVTLSTAYLTYYIGEKFFYVSGLLGTVIAGVLVSYRKSTVAGEVEQMVAHFWSIMAHTANTLVFTMVGVVIFEKVSYVMSMRQVSLVFVTYTAVYCARLLVYSAMMPLLRHVGYGMSWQHCMACVWGGLRGPLSLCLSLIVLQTPAVADAGDIFIIQTAGLVLLSLLINATTMTKVLKILGLAEISLAKKANMTNCVKRIMMTRDRCISMLKMDKFLADANWDLVTEGTNIKHPYQLQISGRDEDSEDDTYMGYHYTNCPDCEREIPNEPTKKEFAEMMREANQRVLKAMKISYWRQYEHGKISKDGVRTLVQAVEVAADSEDGRVNLDQLGTLWKPKTHAVWLRHKLVNVMTPEAANAQVPRQPWRQRYYRIVTSVWFDLFIYFVILCNTPVILCEVLMKDPGPTGTHIIKGLNLFFFVIYVLEMIMKMIAFGFCGYFKSHWNKLDFFIIVMATGDLALDIIDTLTTWDKWNNFNSSVLTATKLLRMLRFLRLCKLARVSVPKIMAYIDRMIDIQLAYGYDVGKGFVTGEQEVCNLLPQLVDNKQIQETLNAKLEADRLAVTRQLGLLQRDRPWTAITVKTRQATTSTLHIMMLDAMQLKEEGFLDEMEFRLLVNAIQEKVQMCRHKGSLVAPSSPETQLRAVSWLQGNERVADFFLENSEILNFNYNDILISRGDEPKGLYILVSGLLEAMYEPPEGDMDEAIPNYEFLTDLKFGDPSQDYIVSGNAVGVLGILTSRPYNYTVRCDSAVQAYYISMSIVKEAFNLAPHPIMGLEAAMWREIGIKLSMMVLPTVPAYHAWSVEKLSMRLEHAFVPCLKAFKVFVVNELMEDIILIDGVCQDMATREVFQPPCYIPRTAHRLIFPKSSQLIVSNTCPETKLLIIPAKDTDELDIMEDELDDLQCELISNVSSRCLYHKVVRKLSSDSRGGVARRGRKRRRGGQRRVNYRESVWGKGLSQTPMIGTDQSEKELSSKYYKPSVVDMQPEKLEPNRRRHKSKSCTCHETRKL</sequence>
<dbReference type="PANTHER" id="PTHR10110">
    <property type="entry name" value="SODIUM/HYDROGEN EXCHANGER"/>
    <property type="match status" value="1"/>
</dbReference>
<evidence type="ECO:0000256" key="4">
    <source>
        <dbReference type="ARBA" id="ARBA00022692"/>
    </source>
</evidence>
<feature type="chain" id="PRO_5045949149" description="Cyclic nucleotide-binding domain-containing protein" evidence="12">
    <location>
        <begin position="20"/>
        <end position="1286"/>
    </location>
</feature>
<feature type="transmembrane region" description="Helical" evidence="11">
    <location>
        <begin position="430"/>
        <end position="447"/>
    </location>
</feature>
<keyword evidence="3" id="KW-1003">Cell membrane</keyword>
<evidence type="ECO:0000256" key="1">
    <source>
        <dbReference type="ARBA" id="ARBA00004651"/>
    </source>
</evidence>
<feature type="transmembrane region" description="Helical" evidence="11">
    <location>
        <begin position="294"/>
        <end position="312"/>
    </location>
</feature>
<keyword evidence="5 11" id="KW-1133">Transmembrane helix</keyword>
<evidence type="ECO:0000259" key="13">
    <source>
        <dbReference type="PROSITE" id="PS50042"/>
    </source>
</evidence>
<dbReference type="PROSITE" id="PS50042">
    <property type="entry name" value="CNMP_BINDING_3"/>
    <property type="match status" value="1"/>
</dbReference>
<feature type="transmembrane region" description="Helical" evidence="11">
    <location>
        <begin position="650"/>
        <end position="672"/>
    </location>
</feature>
<reference evidence="14 15" key="1">
    <citation type="submission" date="2024-06" db="EMBL/GenBank/DDBJ databases">
        <title>A chromosome-level genome assembly of beet webworm, Loxostege sticticalis.</title>
        <authorList>
            <person name="Zhang Y."/>
        </authorList>
    </citation>
    <scope>NUCLEOTIDE SEQUENCE [LARGE SCALE GENOMIC DNA]</scope>
    <source>
        <strain evidence="14">AQ026</strain>
        <tissue evidence="14">Whole body</tissue>
    </source>
</reference>
<feature type="transmembrane region" description="Helical" evidence="11">
    <location>
        <begin position="204"/>
        <end position="231"/>
    </location>
</feature>
<keyword evidence="9" id="KW-0739">Sodium transport</keyword>
<dbReference type="Proteomes" id="UP001549920">
    <property type="component" value="Unassembled WGS sequence"/>
</dbReference>
<keyword evidence="15" id="KW-1185">Reference proteome</keyword>
<keyword evidence="8 11" id="KW-0472">Membrane</keyword>
<proteinExistence type="predicted"/>
<name>A0ABR3H9I8_LOXSC</name>
<feature type="transmembrane region" description="Helical" evidence="11">
    <location>
        <begin position="105"/>
        <end position="132"/>
    </location>
</feature>
<dbReference type="InterPro" id="IPR027359">
    <property type="entry name" value="Volt_channel_dom_sf"/>
</dbReference>
<dbReference type="Pfam" id="PF00520">
    <property type="entry name" value="Ion_trans"/>
    <property type="match status" value="1"/>
</dbReference>
<evidence type="ECO:0000256" key="3">
    <source>
        <dbReference type="ARBA" id="ARBA00022475"/>
    </source>
</evidence>
<feature type="compositionally biased region" description="Polar residues" evidence="10">
    <location>
        <begin position="1234"/>
        <end position="1243"/>
    </location>
</feature>
<evidence type="ECO:0000256" key="12">
    <source>
        <dbReference type="SAM" id="SignalP"/>
    </source>
</evidence>
<dbReference type="PANTHER" id="PTHR10110:SF86">
    <property type="entry name" value="SODIUM_HYDROGEN EXCHANGER 7"/>
    <property type="match status" value="1"/>
</dbReference>
<feature type="transmembrane region" description="Helical" evidence="11">
    <location>
        <begin position="53"/>
        <end position="72"/>
    </location>
</feature>
<dbReference type="Gene3D" id="1.20.120.350">
    <property type="entry name" value="Voltage-gated potassium channels. Chain C"/>
    <property type="match status" value="1"/>
</dbReference>
<keyword evidence="12" id="KW-0732">Signal</keyword>
<evidence type="ECO:0000256" key="6">
    <source>
        <dbReference type="ARBA" id="ARBA00023053"/>
    </source>
</evidence>
<comment type="subcellular location">
    <subcellularLocation>
        <location evidence="1">Cell membrane</location>
        <topology evidence="1">Multi-pass membrane protein</topology>
    </subcellularLocation>
</comment>
<comment type="caution">
    <text evidence="14">The sequence shown here is derived from an EMBL/GenBank/DDBJ whole genome shotgun (WGS) entry which is preliminary data.</text>
</comment>
<dbReference type="InterPro" id="IPR000595">
    <property type="entry name" value="cNMP-bd_dom"/>
</dbReference>
<feature type="transmembrane region" description="Helical" evidence="11">
    <location>
        <begin position="79"/>
        <end position="99"/>
    </location>
</feature>
<feature type="region of interest" description="Disordered" evidence="10">
    <location>
        <begin position="1204"/>
        <end position="1286"/>
    </location>
</feature>